<feature type="transmembrane region" description="Helical" evidence="2">
    <location>
        <begin position="34"/>
        <end position="60"/>
    </location>
</feature>
<reference evidence="4" key="1">
    <citation type="submission" date="2023-07" db="EMBL/GenBank/DDBJ databases">
        <title>draft genome sequence of fig (Ficus carica).</title>
        <authorList>
            <person name="Takahashi T."/>
            <person name="Nishimura K."/>
        </authorList>
    </citation>
    <scope>NUCLEOTIDE SEQUENCE</scope>
</reference>
<name>A0AA87ZW33_FICCA</name>
<keyword evidence="2" id="KW-1133">Transmembrane helix</keyword>
<evidence type="ECO:0000313" key="4">
    <source>
        <dbReference type="EMBL" id="GMN40670.1"/>
    </source>
</evidence>
<accession>A0AA87ZW33</accession>
<gene>
    <name evidence="4" type="ORF">TIFTF001_009897</name>
</gene>
<dbReference type="InterPro" id="IPR004864">
    <property type="entry name" value="LEA_2"/>
</dbReference>
<feature type="domain" description="Late embryogenesis abundant protein LEA-2 subgroup" evidence="3">
    <location>
        <begin position="98"/>
        <end position="195"/>
    </location>
</feature>
<dbReference type="Gene3D" id="2.60.40.1820">
    <property type="match status" value="1"/>
</dbReference>
<keyword evidence="5" id="KW-1185">Reference proteome</keyword>
<dbReference type="Proteomes" id="UP001187192">
    <property type="component" value="Unassembled WGS sequence"/>
</dbReference>
<dbReference type="SUPFAM" id="SSF117070">
    <property type="entry name" value="LEA14-like"/>
    <property type="match status" value="1"/>
</dbReference>
<evidence type="ECO:0000256" key="1">
    <source>
        <dbReference type="SAM" id="MobiDB-lite"/>
    </source>
</evidence>
<dbReference type="EMBL" id="BTGU01000011">
    <property type="protein sequence ID" value="GMN40670.1"/>
    <property type="molecule type" value="Genomic_DNA"/>
</dbReference>
<sequence length="219" mass="23940">MEATEKAMKTERDHQPLNVEEKTADTPRRRRRCAITVCGAIIVLVMVLSVIILVLALTVFKATNPKTEIVSATLDGISPSVSLPAVSIELNITLDLKILVRNKNYASFRHGEGKSLLLYKEKQVGEVAILPGNIRSRGSTTLPCRLTLEVDQFGSELVSLISDVVAGELTMDTQSRIPGKVTFLGFIKKHAVALSTCRFTFSISDLKISSQVCKSKAKL</sequence>
<dbReference type="Pfam" id="PF03168">
    <property type="entry name" value="LEA_2"/>
    <property type="match status" value="1"/>
</dbReference>
<dbReference type="InterPro" id="IPR055301">
    <property type="entry name" value="Lea14-like_2"/>
</dbReference>
<dbReference type="AlphaFoldDB" id="A0AA87ZW33"/>
<dbReference type="PANTHER" id="PTHR31852">
    <property type="entry name" value="LATE EMBRYOGENESIS ABUNDANT (LEA) HYDROXYPROLINE-RICH GLYCOPROTEIN FAMILY"/>
    <property type="match status" value="1"/>
</dbReference>
<keyword evidence="2" id="KW-0812">Transmembrane</keyword>
<evidence type="ECO:0000313" key="5">
    <source>
        <dbReference type="Proteomes" id="UP001187192"/>
    </source>
</evidence>
<evidence type="ECO:0000256" key="2">
    <source>
        <dbReference type="SAM" id="Phobius"/>
    </source>
</evidence>
<proteinExistence type="predicted"/>
<protein>
    <recommendedName>
        <fullName evidence="3">Late embryogenesis abundant protein LEA-2 subgroup domain-containing protein</fullName>
    </recommendedName>
</protein>
<keyword evidence="2" id="KW-0472">Membrane</keyword>
<comment type="caution">
    <text evidence="4">The sequence shown here is derived from an EMBL/GenBank/DDBJ whole genome shotgun (WGS) entry which is preliminary data.</text>
</comment>
<evidence type="ECO:0000259" key="3">
    <source>
        <dbReference type="Pfam" id="PF03168"/>
    </source>
</evidence>
<feature type="region of interest" description="Disordered" evidence="1">
    <location>
        <begin position="1"/>
        <end position="25"/>
    </location>
</feature>
<organism evidence="4 5">
    <name type="scientific">Ficus carica</name>
    <name type="common">Common fig</name>
    <dbReference type="NCBI Taxonomy" id="3494"/>
    <lineage>
        <taxon>Eukaryota</taxon>
        <taxon>Viridiplantae</taxon>
        <taxon>Streptophyta</taxon>
        <taxon>Embryophyta</taxon>
        <taxon>Tracheophyta</taxon>
        <taxon>Spermatophyta</taxon>
        <taxon>Magnoliopsida</taxon>
        <taxon>eudicotyledons</taxon>
        <taxon>Gunneridae</taxon>
        <taxon>Pentapetalae</taxon>
        <taxon>rosids</taxon>
        <taxon>fabids</taxon>
        <taxon>Rosales</taxon>
        <taxon>Moraceae</taxon>
        <taxon>Ficeae</taxon>
        <taxon>Ficus</taxon>
    </lineage>
</organism>